<name>A0AAE0XRI3_9GAST</name>
<sequence>MTDNSGQNRTLHTINRFYRETRRDETRREASHRRISEEERIKSYTCTVDFCGNAALHNPRWLFLGQCHSNLETLIVGSASSDLFIFSFLPALMCAYYPEA</sequence>
<proteinExistence type="predicted"/>
<evidence type="ECO:0000313" key="1">
    <source>
        <dbReference type="EMBL" id="KAK3705299.1"/>
    </source>
</evidence>
<protein>
    <submittedName>
        <fullName evidence="1">Uncharacterized protein</fullName>
    </submittedName>
</protein>
<dbReference type="EMBL" id="JAWDGP010007772">
    <property type="protein sequence ID" value="KAK3705299.1"/>
    <property type="molecule type" value="Genomic_DNA"/>
</dbReference>
<reference evidence="1" key="1">
    <citation type="journal article" date="2023" name="G3 (Bethesda)">
        <title>A reference genome for the long-term kleptoplast-retaining sea slug Elysia crispata morphotype clarki.</title>
        <authorList>
            <person name="Eastman K.E."/>
            <person name="Pendleton A.L."/>
            <person name="Shaikh M.A."/>
            <person name="Suttiyut T."/>
            <person name="Ogas R."/>
            <person name="Tomko P."/>
            <person name="Gavelis G."/>
            <person name="Widhalm J.R."/>
            <person name="Wisecaver J.H."/>
        </authorList>
    </citation>
    <scope>NUCLEOTIDE SEQUENCE</scope>
    <source>
        <strain evidence="1">ECLA1</strain>
    </source>
</reference>
<accession>A0AAE0XRI3</accession>
<keyword evidence="2" id="KW-1185">Reference proteome</keyword>
<dbReference type="AlphaFoldDB" id="A0AAE0XRI3"/>
<evidence type="ECO:0000313" key="2">
    <source>
        <dbReference type="Proteomes" id="UP001283361"/>
    </source>
</evidence>
<gene>
    <name evidence="1" type="ORF">RRG08_033265</name>
</gene>
<comment type="caution">
    <text evidence="1">The sequence shown here is derived from an EMBL/GenBank/DDBJ whole genome shotgun (WGS) entry which is preliminary data.</text>
</comment>
<dbReference type="Proteomes" id="UP001283361">
    <property type="component" value="Unassembled WGS sequence"/>
</dbReference>
<organism evidence="1 2">
    <name type="scientific">Elysia crispata</name>
    <name type="common">lettuce slug</name>
    <dbReference type="NCBI Taxonomy" id="231223"/>
    <lineage>
        <taxon>Eukaryota</taxon>
        <taxon>Metazoa</taxon>
        <taxon>Spiralia</taxon>
        <taxon>Lophotrochozoa</taxon>
        <taxon>Mollusca</taxon>
        <taxon>Gastropoda</taxon>
        <taxon>Heterobranchia</taxon>
        <taxon>Euthyneura</taxon>
        <taxon>Panpulmonata</taxon>
        <taxon>Sacoglossa</taxon>
        <taxon>Placobranchoidea</taxon>
        <taxon>Plakobranchidae</taxon>
        <taxon>Elysia</taxon>
    </lineage>
</organism>